<keyword evidence="3" id="KW-0813">Transport</keyword>
<evidence type="ECO:0000256" key="1">
    <source>
        <dbReference type="ARBA" id="ARBA00004141"/>
    </source>
</evidence>
<dbReference type="Proteomes" id="UP000324897">
    <property type="component" value="Chromosome 1"/>
</dbReference>
<gene>
    <name evidence="8" type="ORF">EJB05_20550</name>
</gene>
<dbReference type="InterPro" id="IPR004813">
    <property type="entry name" value="OPT"/>
</dbReference>
<evidence type="ECO:0000256" key="2">
    <source>
        <dbReference type="ARBA" id="ARBA00010276"/>
    </source>
</evidence>
<sequence>MDAQTAVAARCAAPEIEKCADDVESSDAASEEEGRAPAPPWRDQVTVRGLVAALLIGFVYTVIIMKLALTTGIIPTLNVSAALLAFLALRGWTRGLGRLGLGGGAAARPFTRQENTVVQTCAVACYTMGFGGGFGSSLLALNRKTYELAGVTTPGNTPGSYKEPGIGWMTGFLLAISFVGLLNLLPLRKALVIDYKLTYPSGTATAVLINGFHTSKGEKNAKKQVRGFLRCFAFSLLWSFFQWFYTGGEGCGFLQFPTFGLKAWKQTLTYVGAGMICSHLVNLSTLFGAILSWGILWPLISKQKGNWYPANIPESSMTSLFGYKSFLCIALIMGDGLYHFIKVTAITIKNLHERSNHKKIKTAGNEDTIAIDDIQRNEAFNRDHIPNWLAYTGYALLSIIAIVIIPIMFRQVKWYYVIVAYVLAPVLGFSNAYGTGLTDMNMSYNYGKIALFIFAAWGGKDNGVIAGLVGCEIVKQLVQVSADLMHDFKTAHLTLTSPRSMFVGQVIGTAMGCIISPLTFMLFYKAFDIGNPDGYWKAPYALIFRNMAILGVEGFSALPKHCLELSAGFFTFAVLINITKDLMPRRYRKYVPLPMAMAVPFLVGANFAIDMCVGSLIVFAWYKINSKKATLLVPAVASGFICGDGIWMFPSSLLSLAKVKPPICMKFTPGS</sequence>
<dbReference type="PANTHER" id="PTHR31645">
    <property type="entry name" value="OLIGOPEPTIDE TRANSPORTER YGL114W-RELATED"/>
    <property type="match status" value="1"/>
</dbReference>
<evidence type="ECO:0000256" key="3">
    <source>
        <dbReference type="ARBA" id="ARBA00022448"/>
    </source>
</evidence>
<feature type="transmembrane region" description="Helical" evidence="7">
    <location>
        <begin position="629"/>
        <end position="649"/>
    </location>
</feature>
<dbReference type="OrthoDB" id="627262at2759"/>
<comment type="similarity">
    <text evidence="2">Belongs to the YSL (TC 2.A.67.2) family.</text>
</comment>
<organism evidence="8 9">
    <name type="scientific">Eragrostis curvula</name>
    <name type="common">weeping love grass</name>
    <dbReference type="NCBI Taxonomy" id="38414"/>
    <lineage>
        <taxon>Eukaryota</taxon>
        <taxon>Viridiplantae</taxon>
        <taxon>Streptophyta</taxon>
        <taxon>Embryophyta</taxon>
        <taxon>Tracheophyta</taxon>
        <taxon>Spermatophyta</taxon>
        <taxon>Magnoliopsida</taxon>
        <taxon>Liliopsida</taxon>
        <taxon>Poales</taxon>
        <taxon>Poaceae</taxon>
        <taxon>PACMAD clade</taxon>
        <taxon>Chloridoideae</taxon>
        <taxon>Eragrostideae</taxon>
        <taxon>Eragrostidinae</taxon>
        <taxon>Eragrostis</taxon>
    </lineage>
</organism>
<feature type="transmembrane region" description="Helical" evidence="7">
    <location>
        <begin position="69"/>
        <end position="89"/>
    </location>
</feature>
<evidence type="ECO:0000256" key="6">
    <source>
        <dbReference type="ARBA" id="ARBA00023136"/>
    </source>
</evidence>
<feature type="transmembrane region" description="Helical" evidence="7">
    <location>
        <begin position="502"/>
        <end position="524"/>
    </location>
</feature>
<protein>
    <recommendedName>
        <fullName evidence="10">Metal-nicotianamine transporter YSL2</fullName>
    </recommendedName>
</protein>
<feature type="transmembrane region" description="Helical" evidence="7">
    <location>
        <begin position="562"/>
        <end position="579"/>
    </location>
</feature>
<keyword evidence="9" id="KW-1185">Reference proteome</keyword>
<dbReference type="InterPro" id="IPR045035">
    <property type="entry name" value="YSL-like"/>
</dbReference>
<keyword evidence="6 7" id="KW-0472">Membrane</keyword>
<name>A0A5J9V0M5_9POAL</name>
<proteinExistence type="inferred from homology"/>
<dbReference type="Gramene" id="TVU29008">
    <property type="protein sequence ID" value="TVU29008"/>
    <property type="gene ID" value="EJB05_20550"/>
</dbReference>
<evidence type="ECO:0000256" key="4">
    <source>
        <dbReference type="ARBA" id="ARBA00022692"/>
    </source>
</evidence>
<reference evidence="8 9" key="1">
    <citation type="journal article" date="2019" name="Sci. Rep.">
        <title>A high-quality genome of Eragrostis curvula grass provides insights into Poaceae evolution and supports new strategies to enhance forage quality.</title>
        <authorList>
            <person name="Carballo J."/>
            <person name="Santos B.A.C.M."/>
            <person name="Zappacosta D."/>
            <person name="Garbus I."/>
            <person name="Selva J.P."/>
            <person name="Gallo C.A."/>
            <person name="Diaz A."/>
            <person name="Albertini E."/>
            <person name="Caccamo M."/>
            <person name="Echenique V."/>
        </authorList>
    </citation>
    <scope>NUCLEOTIDE SEQUENCE [LARGE SCALE GENOMIC DNA]</scope>
    <source>
        <strain evidence="9">cv. Victoria</strain>
        <tissue evidence="8">Leaf</tissue>
    </source>
</reference>
<dbReference type="GO" id="GO:0010039">
    <property type="term" value="P:response to iron ion"/>
    <property type="evidence" value="ECO:0007669"/>
    <property type="project" value="TreeGrafter"/>
</dbReference>
<dbReference type="AlphaFoldDB" id="A0A5J9V0M5"/>
<keyword evidence="4 7" id="KW-0812">Transmembrane</keyword>
<dbReference type="EMBL" id="RWGY01000011">
    <property type="protein sequence ID" value="TVU29008.1"/>
    <property type="molecule type" value="Genomic_DNA"/>
</dbReference>
<dbReference type="Pfam" id="PF03169">
    <property type="entry name" value="OPT"/>
    <property type="match status" value="1"/>
</dbReference>
<evidence type="ECO:0000313" key="8">
    <source>
        <dbReference type="EMBL" id="TVU29008.1"/>
    </source>
</evidence>
<evidence type="ECO:0000256" key="7">
    <source>
        <dbReference type="SAM" id="Phobius"/>
    </source>
</evidence>
<accession>A0A5J9V0M5</accession>
<comment type="subcellular location">
    <subcellularLocation>
        <location evidence="1">Membrane</location>
        <topology evidence="1">Multi-pass membrane protein</topology>
    </subcellularLocation>
</comment>
<dbReference type="GO" id="GO:0005886">
    <property type="term" value="C:plasma membrane"/>
    <property type="evidence" value="ECO:0007669"/>
    <property type="project" value="TreeGrafter"/>
</dbReference>
<feature type="transmembrane region" description="Helical" evidence="7">
    <location>
        <begin position="166"/>
        <end position="185"/>
    </location>
</feature>
<feature type="transmembrane region" description="Helical" evidence="7">
    <location>
        <begin position="280"/>
        <end position="300"/>
    </location>
</feature>
<evidence type="ECO:0000256" key="5">
    <source>
        <dbReference type="ARBA" id="ARBA00022989"/>
    </source>
</evidence>
<feature type="transmembrane region" description="Helical" evidence="7">
    <location>
        <begin position="45"/>
        <end position="63"/>
    </location>
</feature>
<evidence type="ECO:0008006" key="10">
    <source>
        <dbReference type="Google" id="ProtNLM"/>
    </source>
</evidence>
<keyword evidence="5 7" id="KW-1133">Transmembrane helix</keyword>
<comment type="caution">
    <text evidence="8">The sequence shown here is derived from an EMBL/GenBank/DDBJ whole genome shotgun (WGS) entry which is preliminary data.</text>
</comment>
<dbReference type="PANTHER" id="PTHR31645:SF7">
    <property type="entry name" value="METAL-NICOTIANAMINE TRANSPORTER YSL2"/>
    <property type="match status" value="1"/>
</dbReference>
<dbReference type="GO" id="GO:0051980">
    <property type="term" value="F:iron-nicotianamine transmembrane transporter activity"/>
    <property type="evidence" value="ECO:0007669"/>
    <property type="project" value="TreeGrafter"/>
</dbReference>
<evidence type="ECO:0000313" key="9">
    <source>
        <dbReference type="Proteomes" id="UP000324897"/>
    </source>
</evidence>
<dbReference type="GO" id="GO:0048316">
    <property type="term" value="P:seed development"/>
    <property type="evidence" value="ECO:0007669"/>
    <property type="project" value="TreeGrafter"/>
</dbReference>
<feature type="transmembrane region" description="Helical" evidence="7">
    <location>
        <begin position="599"/>
        <end position="622"/>
    </location>
</feature>
<feature type="transmembrane region" description="Helical" evidence="7">
    <location>
        <begin position="321"/>
        <end position="341"/>
    </location>
</feature>
<feature type="transmembrane region" description="Helical" evidence="7">
    <location>
        <begin position="388"/>
        <end position="407"/>
    </location>
</feature>
<dbReference type="GO" id="GO:0035673">
    <property type="term" value="F:oligopeptide transmembrane transporter activity"/>
    <property type="evidence" value="ECO:0007669"/>
    <property type="project" value="InterPro"/>
</dbReference>
<feature type="transmembrane region" description="Helical" evidence="7">
    <location>
        <begin position="414"/>
        <end position="433"/>
    </location>
</feature>
<dbReference type="NCBIfam" id="TIGR00728">
    <property type="entry name" value="OPT_sfam"/>
    <property type="match status" value="1"/>
</dbReference>